<dbReference type="Pfam" id="PF00675">
    <property type="entry name" value="Peptidase_M16"/>
    <property type="match status" value="1"/>
</dbReference>
<dbReference type="InterPro" id="IPR054734">
    <property type="entry name" value="PqqF-like_C_4"/>
</dbReference>
<dbReference type="NCBIfam" id="TIGR02110">
    <property type="entry name" value="PQQ_syn_pqqF"/>
    <property type="match status" value="1"/>
</dbReference>
<comment type="cofactor">
    <cofactor evidence="1">
        <name>Zn(2+)</name>
        <dbReference type="ChEBI" id="CHEBI:29105"/>
    </cofactor>
</comment>
<evidence type="ECO:0000256" key="2">
    <source>
        <dbReference type="ARBA" id="ARBA00004886"/>
    </source>
</evidence>
<accession>A0A2N8T1L3</accession>
<dbReference type="Proteomes" id="UP000235897">
    <property type="component" value="Unassembled WGS sequence"/>
</dbReference>
<keyword evidence="8" id="KW-0862">Zinc</keyword>
<feature type="domain" description="Coenzyme PQQ synthesis protein F C-terminal lobe" evidence="15">
    <location>
        <begin position="477"/>
        <end position="617"/>
    </location>
</feature>
<comment type="function">
    <text evidence="11">Required for coenzyme pyrroloquinoline quinone (PQQ) biosynthesis. It is thought that this protein is a protease that cleaves peptides bond in a small peptide (gene pqqA), providing the glutamate and tyrosine residues which are necessary for the synthesis of PQQ.</text>
</comment>
<evidence type="ECO:0000313" key="17">
    <source>
        <dbReference type="EMBL" id="PNG08634.1"/>
    </source>
</evidence>
<proteinExistence type="inferred from homology"/>
<dbReference type="OrthoDB" id="9811314at2"/>
<evidence type="ECO:0000256" key="3">
    <source>
        <dbReference type="ARBA" id="ARBA00007261"/>
    </source>
</evidence>
<keyword evidence="9" id="KW-0884">PQQ biosynthesis</keyword>
<dbReference type="PANTHER" id="PTHR43690">
    <property type="entry name" value="NARDILYSIN"/>
    <property type="match status" value="1"/>
</dbReference>
<sequence>MPRPSDISRRPPQTTLANGLRVRLLPLSGHSQAAAMVRVHAGAHDAPRDYPGLAHFLEHLLFLGSRGYSAEEGLMAFVQGCGGQLNASTRERHTDFFFQLPAGQLEPALHRLLDMLAHPLLDPAAQLREREVLQAEFQARARDVETLCDAALGTAFDPSHPFAGFHAGNRDTLPVEQPAFQQALVGFHRRFYHSGQIELLITGPQSHAQLQRLAELADGMLVAGCPVTRDAPPLRCSRDAWLRLHIGGAEPRLNLLFSLEHMPKHSQAALDVLSFAVTSQAQHGFARRLRDAGLCHSARLRTPYWFAEQGVVVVELWLTEHGLDERAAIVEAVLDWLRYCSGESYWQLCHDEYRRVRQRSLQGAEPLARLRHWVEPLAWSDDSDESAIRQAFAALVAQMTATGPLVMTADDCDCHPIERAGFALRLKREPPLHAEHKAWHWRPPSINPWLQAGARQYQASSMPAALHWLGPAAANGQGAFYLRWQFPAGQAAPGLRHVLRHTLQSVDWAVQQAGVRQRFDDLGDAWTLSLEGAAEAIPLILADIAELMREPAEASFIQGQRLAEREVSLGGDEMLIRQLLDRMPRLLADATPAAHCEPLDASRLRAQWRSAQWQALATGFPPTLSGPLTDALRALPGSASSISIAPGGRLAGIRWHDLSGGAAMAEAALLLFCPLPQQTAVCEAAWRVLARLIEGPFFRRLRSELQLGYAVFSRFCQFGGHPGMLFAVQSPSASAEEILAHIETFLADFASSLDVLPAGVIERAVRDASDTHLIAETDLRARAEQLWQSLLAGHDAGHPREVASAMRALQRQDLTAALAVLRARTAGWVVVANAAAPAAAQG</sequence>
<evidence type="ECO:0000256" key="6">
    <source>
        <dbReference type="ARBA" id="ARBA00022723"/>
    </source>
</evidence>
<dbReference type="InterPro" id="IPR001431">
    <property type="entry name" value="Pept_M16_Zn_BS"/>
</dbReference>
<dbReference type="GO" id="GO:0018189">
    <property type="term" value="P:pyrroloquinoline quinone biosynthetic process"/>
    <property type="evidence" value="ECO:0007669"/>
    <property type="project" value="UniProtKB-UniPathway"/>
</dbReference>
<dbReference type="PROSITE" id="PS00143">
    <property type="entry name" value="INSULINASE"/>
    <property type="match status" value="1"/>
</dbReference>
<keyword evidence="5" id="KW-0645">Protease</keyword>
<comment type="caution">
    <text evidence="17">The sequence shown here is derived from an EMBL/GenBank/DDBJ whole genome shotgun (WGS) entry which is preliminary data.</text>
</comment>
<dbReference type="Pfam" id="PF22454">
    <property type="entry name" value="PQQ_syn_pqqF_N_2"/>
    <property type="match status" value="1"/>
</dbReference>
<dbReference type="PANTHER" id="PTHR43690:SF18">
    <property type="entry name" value="INSULIN-DEGRADING ENZYME-RELATED"/>
    <property type="match status" value="1"/>
</dbReference>
<evidence type="ECO:0000259" key="15">
    <source>
        <dbReference type="Pfam" id="PF22455"/>
    </source>
</evidence>
<protein>
    <recommendedName>
        <fullName evidence="4">Coenzyme PQQ synthesis protein F</fullName>
    </recommendedName>
    <alternativeName>
        <fullName evidence="12">Pyrroloquinoline quinone biosynthesis protein F</fullName>
    </alternativeName>
</protein>
<evidence type="ECO:0000256" key="5">
    <source>
        <dbReference type="ARBA" id="ARBA00022670"/>
    </source>
</evidence>
<evidence type="ECO:0000256" key="9">
    <source>
        <dbReference type="ARBA" id="ARBA00022905"/>
    </source>
</evidence>
<dbReference type="Gene3D" id="3.30.830.10">
    <property type="entry name" value="Metalloenzyme, LuxS/M16 peptidase-like"/>
    <property type="match status" value="2"/>
</dbReference>
<evidence type="ECO:0000256" key="7">
    <source>
        <dbReference type="ARBA" id="ARBA00022801"/>
    </source>
</evidence>
<evidence type="ECO:0000259" key="16">
    <source>
        <dbReference type="Pfam" id="PF22456"/>
    </source>
</evidence>
<evidence type="ECO:0000256" key="12">
    <source>
        <dbReference type="ARBA" id="ARBA00030977"/>
    </source>
</evidence>
<name>A0A2N8T1L3_STUST</name>
<dbReference type="EMBL" id="POUW01000001">
    <property type="protein sequence ID" value="PNG08634.1"/>
    <property type="molecule type" value="Genomic_DNA"/>
</dbReference>
<gene>
    <name evidence="17" type="primary">pqqF</name>
    <name evidence="17" type="ORF">CXL00_01230</name>
</gene>
<dbReference type="InterPro" id="IPR011249">
    <property type="entry name" value="Metalloenz_LuxS/M16"/>
</dbReference>
<evidence type="ECO:0000259" key="13">
    <source>
        <dbReference type="Pfam" id="PF00675"/>
    </source>
</evidence>
<comment type="pathway">
    <text evidence="2">Cofactor biosynthesis; pyrroloquinoline quinone biosynthesis.</text>
</comment>
<dbReference type="GO" id="GO:0004222">
    <property type="term" value="F:metalloendopeptidase activity"/>
    <property type="evidence" value="ECO:0007669"/>
    <property type="project" value="InterPro"/>
</dbReference>
<feature type="domain" description="Peptidase M16 N-terminal" evidence="13">
    <location>
        <begin position="30"/>
        <end position="142"/>
    </location>
</feature>
<keyword evidence="6" id="KW-0479">Metal-binding</keyword>
<dbReference type="InterPro" id="IPR054740">
    <property type="entry name" value="PqqF_N_2"/>
</dbReference>
<dbReference type="InterPro" id="IPR011844">
    <property type="entry name" value="PQQ_synth_PqqF"/>
</dbReference>
<evidence type="ECO:0000256" key="4">
    <source>
        <dbReference type="ARBA" id="ARBA00015088"/>
    </source>
</evidence>
<keyword evidence="10" id="KW-0482">Metalloprotease</keyword>
<evidence type="ECO:0000259" key="14">
    <source>
        <dbReference type="Pfam" id="PF22454"/>
    </source>
</evidence>
<dbReference type="InterPro" id="IPR050626">
    <property type="entry name" value="Peptidase_M16"/>
</dbReference>
<evidence type="ECO:0000256" key="8">
    <source>
        <dbReference type="ARBA" id="ARBA00022833"/>
    </source>
</evidence>
<evidence type="ECO:0000313" key="18">
    <source>
        <dbReference type="Proteomes" id="UP000235897"/>
    </source>
</evidence>
<evidence type="ECO:0000256" key="10">
    <source>
        <dbReference type="ARBA" id="ARBA00023049"/>
    </source>
</evidence>
<dbReference type="AlphaFoldDB" id="A0A2N8T1L3"/>
<evidence type="ECO:0000256" key="1">
    <source>
        <dbReference type="ARBA" id="ARBA00001947"/>
    </source>
</evidence>
<evidence type="ECO:0000256" key="11">
    <source>
        <dbReference type="ARBA" id="ARBA00024932"/>
    </source>
</evidence>
<dbReference type="Pfam" id="PF22456">
    <property type="entry name" value="PqqF-like_C_4"/>
    <property type="match status" value="1"/>
</dbReference>
<dbReference type="RefSeq" id="WP_102846223.1">
    <property type="nucleotide sequence ID" value="NZ_JAMOIG010000020.1"/>
</dbReference>
<reference evidence="17 18" key="1">
    <citation type="submission" date="2018-01" db="EMBL/GenBank/DDBJ databases">
        <title>Denitrification phenotypes of diverse strains of Pseudomonas stutzeri.</title>
        <authorList>
            <person name="Milligan D.A."/>
            <person name="Bergaust L."/>
            <person name="Bakken L.R."/>
            <person name="Frostegard A."/>
        </authorList>
    </citation>
    <scope>NUCLEOTIDE SEQUENCE [LARGE SCALE GENOMIC DNA]</scope>
    <source>
        <strain evidence="17 18">28a3</strain>
    </source>
</reference>
<comment type="similarity">
    <text evidence="3">Belongs to the peptidase M16 family.</text>
</comment>
<dbReference type="Pfam" id="PF22455">
    <property type="entry name" value="PqqF_C_3"/>
    <property type="match status" value="1"/>
</dbReference>
<dbReference type="GO" id="GO:0008270">
    <property type="term" value="F:zinc ion binding"/>
    <property type="evidence" value="ECO:0007669"/>
    <property type="project" value="InterPro"/>
</dbReference>
<feature type="domain" description="Coenzyme PQQ synthesis protein F-like C-terminal lobe" evidence="16">
    <location>
        <begin position="688"/>
        <end position="787"/>
    </location>
</feature>
<dbReference type="InterPro" id="IPR011765">
    <property type="entry name" value="Pept_M16_N"/>
</dbReference>
<keyword evidence="7" id="KW-0378">Hydrolase</keyword>
<organism evidence="17 18">
    <name type="scientific">Stutzerimonas stutzeri</name>
    <name type="common">Pseudomonas stutzeri</name>
    <dbReference type="NCBI Taxonomy" id="316"/>
    <lineage>
        <taxon>Bacteria</taxon>
        <taxon>Pseudomonadati</taxon>
        <taxon>Pseudomonadota</taxon>
        <taxon>Gammaproteobacteria</taxon>
        <taxon>Pseudomonadales</taxon>
        <taxon>Pseudomonadaceae</taxon>
        <taxon>Stutzerimonas</taxon>
    </lineage>
</organism>
<dbReference type="UniPathway" id="UPA00539"/>
<feature type="domain" description="Coenzyme PQQ synthesis protein F N-terminal lobe" evidence="14">
    <location>
        <begin position="251"/>
        <end position="397"/>
    </location>
</feature>
<dbReference type="SUPFAM" id="SSF63411">
    <property type="entry name" value="LuxS/MPP-like metallohydrolase"/>
    <property type="match status" value="3"/>
</dbReference>
<dbReference type="InterPro" id="IPR054733">
    <property type="entry name" value="PqqF_C_3"/>
</dbReference>
<dbReference type="GO" id="GO:0006508">
    <property type="term" value="P:proteolysis"/>
    <property type="evidence" value="ECO:0007669"/>
    <property type="project" value="UniProtKB-KW"/>
</dbReference>